<reference evidence="3 4" key="1">
    <citation type="submission" date="2024-09" db="EMBL/GenBank/DDBJ databases">
        <authorList>
            <person name="Sun Q."/>
            <person name="Mori K."/>
        </authorList>
    </citation>
    <scope>NUCLEOTIDE SEQUENCE [LARGE SCALE GENOMIC DNA]</scope>
    <source>
        <strain evidence="3 4">CICC 10874</strain>
    </source>
</reference>
<feature type="compositionally biased region" description="Low complexity" evidence="1">
    <location>
        <begin position="9"/>
        <end position="21"/>
    </location>
</feature>
<sequence length="260" mass="25867">MTYRDPFTGSPQQGDGQGSSSEPYAGGPDPYSTGTTSSAPQYAPAQSPFDSAAQYALPPSGPQFGGASPSSAGPGAGGPYASAYAAAPIGPRRRKGMKRIIFGSLGIVANAIGLLVMPIVAVFISTALALGTMGDPVSLGPTGGSFPVEDSSIYYIAVPASDLGTVECTSPDGGALLTPESGTMSAGQIGGVEYVQAFSVDPAGTQQVSVECTGTSDVAYTSLGVAGTLIGLVVGFAIPVLLGIVALILLIWGIVARVRS</sequence>
<dbReference type="EMBL" id="JBHLSV010000021">
    <property type="protein sequence ID" value="MFC0675286.1"/>
    <property type="molecule type" value="Genomic_DNA"/>
</dbReference>
<gene>
    <name evidence="3" type="ORF">ACFFF6_15080</name>
</gene>
<keyword evidence="2" id="KW-0472">Membrane</keyword>
<keyword evidence="4" id="KW-1185">Reference proteome</keyword>
<evidence type="ECO:0000256" key="1">
    <source>
        <dbReference type="SAM" id="MobiDB-lite"/>
    </source>
</evidence>
<comment type="caution">
    <text evidence="3">The sequence shown here is derived from an EMBL/GenBank/DDBJ whole genome shotgun (WGS) entry which is preliminary data.</text>
</comment>
<keyword evidence="2" id="KW-0812">Transmembrane</keyword>
<protein>
    <submittedName>
        <fullName evidence="3">Uncharacterized protein</fullName>
    </submittedName>
</protein>
<evidence type="ECO:0000313" key="3">
    <source>
        <dbReference type="EMBL" id="MFC0675286.1"/>
    </source>
</evidence>
<evidence type="ECO:0000256" key="2">
    <source>
        <dbReference type="SAM" id="Phobius"/>
    </source>
</evidence>
<proteinExistence type="predicted"/>
<feature type="transmembrane region" description="Helical" evidence="2">
    <location>
        <begin position="100"/>
        <end position="130"/>
    </location>
</feature>
<accession>A0ABV6REU4</accession>
<name>A0ABV6REU4_9MICO</name>
<keyword evidence="2" id="KW-1133">Transmembrane helix</keyword>
<evidence type="ECO:0000313" key="4">
    <source>
        <dbReference type="Proteomes" id="UP001589793"/>
    </source>
</evidence>
<dbReference type="RefSeq" id="WP_376982183.1">
    <property type="nucleotide sequence ID" value="NZ_JBHLSV010000021.1"/>
</dbReference>
<feature type="transmembrane region" description="Helical" evidence="2">
    <location>
        <begin position="229"/>
        <end position="255"/>
    </location>
</feature>
<organism evidence="3 4">
    <name type="scientific">Brachybacterium hainanense</name>
    <dbReference type="NCBI Taxonomy" id="1541174"/>
    <lineage>
        <taxon>Bacteria</taxon>
        <taxon>Bacillati</taxon>
        <taxon>Actinomycetota</taxon>
        <taxon>Actinomycetes</taxon>
        <taxon>Micrococcales</taxon>
        <taxon>Dermabacteraceae</taxon>
        <taxon>Brachybacterium</taxon>
    </lineage>
</organism>
<dbReference type="Proteomes" id="UP001589793">
    <property type="component" value="Unassembled WGS sequence"/>
</dbReference>
<feature type="region of interest" description="Disordered" evidence="1">
    <location>
        <begin position="1"/>
        <end position="73"/>
    </location>
</feature>